<evidence type="ECO:0000256" key="1">
    <source>
        <dbReference type="HAMAP-Rule" id="MF_00676"/>
    </source>
</evidence>
<dbReference type="NCBIfam" id="NF003500">
    <property type="entry name" value="PRK05170.1-4"/>
    <property type="match status" value="1"/>
</dbReference>
<dbReference type="NCBIfam" id="NF003501">
    <property type="entry name" value="PRK05170.1-5"/>
    <property type="match status" value="1"/>
</dbReference>
<dbReference type="Pfam" id="PF03692">
    <property type="entry name" value="CxxCxxCC"/>
    <property type="match status" value="1"/>
</dbReference>
<gene>
    <name evidence="2" type="ORF">SAMN02745129_0799</name>
</gene>
<dbReference type="STRING" id="299255.SAMN02745129_0799"/>
<name>A0A1M5MX68_9GAMM</name>
<dbReference type="PANTHER" id="PTHR37421:SF1">
    <property type="entry name" value="UPF0260 PROTEIN YCGN"/>
    <property type="match status" value="1"/>
</dbReference>
<dbReference type="NCBIfam" id="NF003507">
    <property type="entry name" value="PRK05170.2-5"/>
    <property type="match status" value="1"/>
</dbReference>
<evidence type="ECO:0000313" key="2">
    <source>
        <dbReference type="EMBL" id="SHG81353.1"/>
    </source>
</evidence>
<reference evidence="2 3" key="1">
    <citation type="submission" date="2016-11" db="EMBL/GenBank/DDBJ databases">
        <authorList>
            <person name="Jaros S."/>
            <person name="Januszkiewicz K."/>
            <person name="Wedrychowicz H."/>
        </authorList>
    </citation>
    <scope>NUCLEOTIDE SEQUENCE [LARGE SCALE GENOMIC DNA]</scope>
    <source>
        <strain evidence="2 3">DSM 16917</strain>
    </source>
</reference>
<sequence length="153" mass="17264">MSESQPFWHKPLSEMSESEWEALCDGCGKCCLNKLIDDDTEEVHFTNVACQLLNHKSCQCTKYPTRFKLVPDCFKVTLDNLDELYWFPPSCAYRRLHEGRGLPSWHPLLTGSASAMHAAGMSVRNKVLNELDVGTDSEVLVGCIVLWPAEDID</sequence>
<organism evidence="2 3">
    <name type="scientific">Ferrimonas marina</name>
    <dbReference type="NCBI Taxonomy" id="299255"/>
    <lineage>
        <taxon>Bacteria</taxon>
        <taxon>Pseudomonadati</taxon>
        <taxon>Pseudomonadota</taxon>
        <taxon>Gammaproteobacteria</taxon>
        <taxon>Alteromonadales</taxon>
        <taxon>Ferrimonadaceae</taxon>
        <taxon>Ferrimonas</taxon>
    </lineage>
</organism>
<dbReference type="OrthoDB" id="9786855at2"/>
<accession>A0A1M5MX68</accession>
<dbReference type="HAMAP" id="MF_00676">
    <property type="entry name" value="UPF0260"/>
    <property type="match status" value="1"/>
</dbReference>
<proteinExistence type="inferred from homology"/>
<dbReference type="InterPro" id="IPR008228">
    <property type="entry name" value="UCP006173"/>
</dbReference>
<dbReference type="PIRSF" id="PIRSF006173">
    <property type="entry name" value="UCP006173"/>
    <property type="match status" value="1"/>
</dbReference>
<dbReference type="RefSeq" id="WP_073325500.1">
    <property type="nucleotide sequence ID" value="NZ_FQXG01000001.1"/>
</dbReference>
<dbReference type="AlphaFoldDB" id="A0A1M5MX68"/>
<dbReference type="Proteomes" id="UP000184268">
    <property type="component" value="Unassembled WGS sequence"/>
</dbReference>
<dbReference type="EMBL" id="FQXG01000001">
    <property type="protein sequence ID" value="SHG81353.1"/>
    <property type="molecule type" value="Genomic_DNA"/>
</dbReference>
<comment type="similarity">
    <text evidence="1">Belongs to the UPF0260 family.</text>
</comment>
<protein>
    <recommendedName>
        <fullName evidence="1">UPF0260 protein SAMN02745129_0799</fullName>
    </recommendedName>
</protein>
<dbReference type="InterPro" id="IPR005358">
    <property type="entry name" value="Puta_zinc/iron-chelating_dom"/>
</dbReference>
<keyword evidence="3" id="KW-1185">Reference proteome</keyword>
<dbReference type="NCBIfam" id="NF003505">
    <property type="entry name" value="PRK05170.2-3"/>
    <property type="match status" value="1"/>
</dbReference>
<dbReference type="PANTHER" id="PTHR37421">
    <property type="entry name" value="UPF0260 PROTEIN YCGN"/>
    <property type="match status" value="1"/>
</dbReference>
<evidence type="ECO:0000313" key="3">
    <source>
        <dbReference type="Proteomes" id="UP000184268"/>
    </source>
</evidence>